<evidence type="ECO:0000313" key="2">
    <source>
        <dbReference type="Proteomes" id="UP000886998"/>
    </source>
</evidence>
<reference evidence="1" key="1">
    <citation type="submission" date="2020-08" db="EMBL/GenBank/DDBJ databases">
        <title>Multicomponent nature underlies the extraordinary mechanical properties of spider dragline silk.</title>
        <authorList>
            <person name="Kono N."/>
            <person name="Nakamura H."/>
            <person name="Mori M."/>
            <person name="Yoshida Y."/>
            <person name="Ohtoshi R."/>
            <person name="Malay A.D."/>
            <person name="Moran D.A.P."/>
            <person name="Tomita M."/>
            <person name="Numata K."/>
            <person name="Arakawa K."/>
        </authorList>
    </citation>
    <scope>NUCLEOTIDE SEQUENCE</scope>
</reference>
<accession>A0A8X7C9W4</accession>
<sequence length="87" mass="9338">MDFGQDRVAKPLFSSSAVQLGMVQTHSSSAGCINHPIKNAKCGPGAVHHDHVILETRIGDLGCSEVEVRRNSPCVGEYNKCVKSSLM</sequence>
<comment type="caution">
    <text evidence="1">The sequence shown here is derived from an EMBL/GenBank/DDBJ whole genome shotgun (WGS) entry which is preliminary data.</text>
</comment>
<organism evidence="1 2">
    <name type="scientific">Trichonephila inaurata madagascariensis</name>
    <dbReference type="NCBI Taxonomy" id="2747483"/>
    <lineage>
        <taxon>Eukaryota</taxon>
        <taxon>Metazoa</taxon>
        <taxon>Ecdysozoa</taxon>
        <taxon>Arthropoda</taxon>
        <taxon>Chelicerata</taxon>
        <taxon>Arachnida</taxon>
        <taxon>Araneae</taxon>
        <taxon>Araneomorphae</taxon>
        <taxon>Entelegynae</taxon>
        <taxon>Araneoidea</taxon>
        <taxon>Nephilidae</taxon>
        <taxon>Trichonephila</taxon>
        <taxon>Trichonephila inaurata</taxon>
    </lineage>
</organism>
<dbReference type="Proteomes" id="UP000886998">
    <property type="component" value="Unassembled WGS sequence"/>
</dbReference>
<name>A0A8X7C9W4_9ARAC</name>
<evidence type="ECO:0000313" key="1">
    <source>
        <dbReference type="EMBL" id="GFY61410.1"/>
    </source>
</evidence>
<gene>
    <name evidence="1" type="ORF">TNIN_105841</name>
</gene>
<protein>
    <submittedName>
        <fullName evidence="1">Uncharacterized protein</fullName>
    </submittedName>
</protein>
<dbReference type="PROSITE" id="PS51257">
    <property type="entry name" value="PROKAR_LIPOPROTEIN"/>
    <property type="match status" value="1"/>
</dbReference>
<dbReference type="OrthoDB" id="10468103at2759"/>
<proteinExistence type="predicted"/>
<dbReference type="AlphaFoldDB" id="A0A8X7C9W4"/>
<dbReference type="EMBL" id="BMAV01013626">
    <property type="protein sequence ID" value="GFY61410.1"/>
    <property type="molecule type" value="Genomic_DNA"/>
</dbReference>
<keyword evidence="2" id="KW-1185">Reference proteome</keyword>